<dbReference type="SUPFAM" id="SSF69118">
    <property type="entry name" value="AhpD-like"/>
    <property type="match status" value="1"/>
</dbReference>
<name>A0ABT4VBD7_9PSEU</name>
<dbReference type="PANTHER" id="PTHR35446">
    <property type="entry name" value="SI:CH211-175M2.5"/>
    <property type="match status" value="1"/>
</dbReference>
<dbReference type="EMBL" id="JAQGLA010000173">
    <property type="protein sequence ID" value="MDA3631270.1"/>
    <property type="molecule type" value="Genomic_DNA"/>
</dbReference>
<dbReference type="InterPro" id="IPR003779">
    <property type="entry name" value="CMD-like"/>
</dbReference>
<dbReference type="InterPro" id="IPR029032">
    <property type="entry name" value="AhpD-like"/>
</dbReference>
<dbReference type="NCBIfam" id="TIGR00778">
    <property type="entry name" value="ahpD_dom"/>
    <property type="match status" value="1"/>
</dbReference>
<reference evidence="2 3" key="1">
    <citation type="submission" date="2022-11" db="EMBL/GenBank/DDBJ databases">
        <title>Draft genome sequence of Saccharopolyspora sp. WRP15-2 isolated from rhizosphere soils of wild rice in Thailand.</title>
        <authorList>
            <person name="Duangmal K."/>
            <person name="Kammanee S."/>
            <person name="Muangham S."/>
        </authorList>
    </citation>
    <scope>NUCLEOTIDE SEQUENCE [LARGE SCALE GENOMIC DNA]</scope>
    <source>
        <strain evidence="2 3">WRP15-2</strain>
    </source>
</reference>
<organism evidence="2 3">
    <name type="scientific">Saccharopolyspora oryzae</name>
    <dbReference type="NCBI Taxonomy" id="2997343"/>
    <lineage>
        <taxon>Bacteria</taxon>
        <taxon>Bacillati</taxon>
        <taxon>Actinomycetota</taxon>
        <taxon>Actinomycetes</taxon>
        <taxon>Pseudonocardiales</taxon>
        <taxon>Pseudonocardiaceae</taxon>
        <taxon>Saccharopolyspora</taxon>
    </lineage>
</organism>
<proteinExistence type="predicted"/>
<evidence type="ECO:0000313" key="2">
    <source>
        <dbReference type="EMBL" id="MDA3631270.1"/>
    </source>
</evidence>
<sequence>MPRIPVHTVDDAPEASKDELSALRAKVGKVLNIHGEMAHSPVVLAAYSGIQQAIAEHGTFDARTREAIALAVGAVDHCAYCQSVHTGSARKAGWTRDQTIALRAGEPIEGEEKLLALLGVAREAVREVGVVGESTWQAALDAGWTTEELGELFSHIAVNLFTNYFNHYAQTELDIPAAPGL</sequence>
<feature type="domain" description="Carboxymuconolactone decarboxylase-like" evidence="1">
    <location>
        <begin position="42"/>
        <end position="123"/>
    </location>
</feature>
<accession>A0ABT4VBD7</accession>
<gene>
    <name evidence="2" type="ORF">OU415_37995</name>
</gene>
<evidence type="ECO:0000313" key="3">
    <source>
        <dbReference type="Proteomes" id="UP001210380"/>
    </source>
</evidence>
<dbReference type="PANTHER" id="PTHR35446:SF3">
    <property type="entry name" value="CMD DOMAIN-CONTAINING PROTEIN"/>
    <property type="match status" value="1"/>
</dbReference>
<keyword evidence="3" id="KW-1185">Reference proteome</keyword>
<comment type="caution">
    <text evidence="2">The sequence shown here is derived from an EMBL/GenBank/DDBJ whole genome shotgun (WGS) entry which is preliminary data.</text>
</comment>
<evidence type="ECO:0000259" key="1">
    <source>
        <dbReference type="Pfam" id="PF02627"/>
    </source>
</evidence>
<protein>
    <submittedName>
        <fullName evidence="2">Carboxymuconolactone decarboxylase family protein</fullName>
    </submittedName>
</protein>
<dbReference type="InterPro" id="IPR004675">
    <property type="entry name" value="AhpD_core"/>
</dbReference>
<dbReference type="Proteomes" id="UP001210380">
    <property type="component" value="Unassembled WGS sequence"/>
</dbReference>
<dbReference type="Gene3D" id="1.20.1290.10">
    <property type="entry name" value="AhpD-like"/>
    <property type="match status" value="1"/>
</dbReference>
<dbReference type="Pfam" id="PF02627">
    <property type="entry name" value="CMD"/>
    <property type="match status" value="1"/>
</dbReference>
<dbReference type="RefSeq" id="WP_270954642.1">
    <property type="nucleotide sequence ID" value="NZ_JAQGLA010000173.1"/>
</dbReference>